<evidence type="ECO:0000313" key="4">
    <source>
        <dbReference type="Proteomes" id="UP000696280"/>
    </source>
</evidence>
<organism evidence="3 4">
    <name type="scientific">Hymenoscyphus fraxineus</name>
    <dbReference type="NCBI Taxonomy" id="746836"/>
    <lineage>
        <taxon>Eukaryota</taxon>
        <taxon>Fungi</taxon>
        <taxon>Dikarya</taxon>
        <taxon>Ascomycota</taxon>
        <taxon>Pezizomycotina</taxon>
        <taxon>Leotiomycetes</taxon>
        <taxon>Helotiales</taxon>
        <taxon>Helotiaceae</taxon>
        <taxon>Hymenoscyphus</taxon>
    </lineage>
</organism>
<dbReference type="InterPro" id="IPR000639">
    <property type="entry name" value="Epox_hydrolase-like"/>
</dbReference>
<dbReference type="PANTHER" id="PTHR42977">
    <property type="entry name" value="HYDROLASE-RELATED"/>
    <property type="match status" value="1"/>
</dbReference>
<sequence>MAPYNSFFLSADGLNIFYRDSADSSSTEKPVILLLHGFPASSHQFRNLIPLLSSKYRVIAPDLPGYGFTEVPATRNYTYTFESIALSIEAFLDALKITKYSVYVFDYGAPTGFRLALRRPDSIQAIITQNGNAYDEGFGAEFWAPIRALWATGSEADKTVIRDAALTLEGYKTQYLLGTPDPSKIAPESWFLDYALTDRPGNKDVQLQLLYDYRTNLPLYPKFQEYFRTSNVPVLAVWGKHDIIFIPPGAEAFKSDVKNFELHFLDAGHFAVLSHTEEIAGYILKFLEKNGI</sequence>
<keyword evidence="4" id="KW-1185">Reference proteome</keyword>
<evidence type="ECO:0000256" key="1">
    <source>
        <dbReference type="ARBA" id="ARBA00022801"/>
    </source>
</evidence>
<dbReference type="PANTHER" id="PTHR42977:SF3">
    <property type="entry name" value="AB HYDROLASE-1 DOMAIN-CONTAINING PROTEIN"/>
    <property type="match status" value="1"/>
</dbReference>
<dbReference type="PRINTS" id="PR00412">
    <property type="entry name" value="EPOXHYDRLASE"/>
</dbReference>
<accession>A0A9N9PR60</accession>
<dbReference type="InterPro" id="IPR029058">
    <property type="entry name" value="AB_hydrolase_fold"/>
</dbReference>
<dbReference type="InterPro" id="IPR051340">
    <property type="entry name" value="Haloalkane_dehalogenase"/>
</dbReference>
<dbReference type="PRINTS" id="PR00111">
    <property type="entry name" value="ABHYDROLASE"/>
</dbReference>
<protein>
    <recommendedName>
        <fullName evidence="2">AB hydrolase-1 domain-containing protein</fullName>
    </recommendedName>
</protein>
<gene>
    <name evidence="3" type="ORF">HYFRA_00003930</name>
</gene>
<dbReference type="InterPro" id="IPR000073">
    <property type="entry name" value="AB_hydrolase_1"/>
</dbReference>
<dbReference type="AlphaFoldDB" id="A0A9N9PR60"/>
<dbReference type="SUPFAM" id="SSF53474">
    <property type="entry name" value="alpha/beta-Hydrolases"/>
    <property type="match status" value="1"/>
</dbReference>
<dbReference type="Pfam" id="PF00561">
    <property type="entry name" value="Abhydrolase_1"/>
    <property type="match status" value="1"/>
</dbReference>
<dbReference type="Gene3D" id="3.40.50.1820">
    <property type="entry name" value="alpha/beta hydrolase"/>
    <property type="match status" value="1"/>
</dbReference>
<dbReference type="GO" id="GO:0004301">
    <property type="term" value="F:epoxide hydrolase activity"/>
    <property type="evidence" value="ECO:0007669"/>
    <property type="project" value="TreeGrafter"/>
</dbReference>
<dbReference type="EMBL" id="CAJVRL010000070">
    <property type="protein sequence ID" value="CAG8956541.1"/>
    <property type="molecule type" value="Genomic_DNA"/>
</dbReference>
<dbReference type="OrthoDB" id="6431331at2759"/>
<evidence type="ECO:0000313" key="3">
    <source>
        <dbReference type="EMBL" id="CAG8956541.1"/>
    </source>
</evidence>
<proteinExistence type="predicted"/>
<reference evidence="3" key="1">
    <citation type="submission" date="2021-07" db="EMBL/GenBank/DDBJ databases">
        <authorList>
            <person name="Durling M."/>
        </authorList>
    </citation>
    <scope>NUCLEOTIDE SEQUENCE</scope>
</reference>
<dbReference type="Proteomes" id="UP000696280">
    <property type="component" value="Unassembled WGS sequence"/>
</dbReference>
<feature type="domain" description="AB hydrolase-1" evidence="2">
    <location>
        <begin position="30"/>
        <end position="275"/>
    </location>
</feature>
<comment type="caution">
    <text evidence="3">The sequence shown here is derived from an EMBL/GenBank/DDBJ whole genome shotgun (WGS) entry which is preliminary data.</text>
</comment>
<name>A0A9N9PR60_9HELO</name>
<keyword evidence="1" id="KW-0378">Hydrolase</keyword>
<evidence type="ECO:0000259" key="2">
    <source>
        <dbReference type="Pfam" id="PF00561"/>
    </source>
</evidence>